<name>A0A1Y1L6N9_PHOPY</name>
<dbReference type="InterPro" id="IPR010998">
    <property type="entry name" value="Integrase_recombinase_N"/>
</dbReference>
<dbReference type="InterPro" id="IPR011010">
    <property type="entry name" value="DNA_brk_join_enz"/>
</dbReference>
<dbReference type="AlphaFoldDB" id="A0A1Y1L6N9"/>
<dbReference type="PROSITE" id="PS51898">
    <property type="entry name" value="TYR_RECOMBINASE"/>
    <property type="match status" value="1"/>
</dbReference>
<protein>
    <recommendedName>
        <fullName evidence="3">Tyr recombinase domain-containing protein</fullName>
    </recommendedName>
</protein>
<dbReference type="InterPro" id="IPR002104">
    <property type="entry name" value="Integrase_catalytic"/>
</dbReference>
<dbReference type="Gene3D" id="1.10.443.10">
    <property type="entry name" value="Intergrase catalytic core"/>
    <property type="match status" value="1"/>
</dbReference>
<dbReference type="Pfam" id="PF00589">
    <property type="entry name" value="Phage_integrase"/>
    <property type="match status" value="1"/>
</dbReference>
<evidence type="ECO:0000259" key="3">
    <source>
        <dbReference type="PROSITE" id="PS51898"/>
    </source>
</evidence>
<accession>A0A1Y1L6N9</accession>
<keyword evidence="2" id="KW-0233">DNA recombination</keyword>
<organism evidence="4">
    <name type="scientific">Photinus pyralis</name>
    <name type="common">Common eastern firefly</name>
    <name type="synonym">Lampyris pyralis</name>
    <dbReference type="NCBI Taxonomy" id="7054"/>
    <lineage>
        <taxon>Eukaryota</taxon>
        <taxon>Metazoa</taxon>
        <taxon>Ecdysozoa</taxon>
        <taxon>Arthropoda</taxon>
        <taxon>Hexapoda</taxon>
        <taxon>Insecta</taxon>
        <taxon>Pterygota</taxon>
        <taxon>Neoptera</taxon>
        <taxon>Endopterygota</taxon>
        <taxon>Coleoptera</taxon>
        <taxon>Polyphaga</taxon>
        <taxon>Elateriformia</taxon>
        <taxon>Elateroidea</taxon>
        <taxon>Lampyridae</taxon>
        <taxon>Lampyrinae</taxon>
        <taxon>Photinus</taxon>
    </lineage>
</organism>
<evidence type="ECO:0000256" key="2">
    <source>
        <dbReference type="ARBA" id="ARBA00023172"/>
    </source>
</evidence>
<dbReference type="GO" id="GO:0015074">
    <property type="term" value="P:DNA integration"/>
    <property type="evidence" value="ECO:0007669"/>
    <property type="project" value="InterPro"/>
</dbReference>
<dbReference type="PANTHER" id="PTHR35617">
    <property type="entry name" value="PHAGE_INTEGRASE DOMAIN-CONTAINING PROTEIN"/>
    <property type="match status" value="1"/>
</dbReference>
<proteinExistence type="predicted"/>
<sequence>MATDFPGGRNFIREAFHRKGVDEDTARIMLASLATSTLKQYEVGLKLWWAFCKQNSLAPFRESVLDILKFLQTEYDRGLGYGSLNSFRSSLSVIFSPSVAEDARIKRFFKGVASLRPPRPRYTTLWNPELVLKHLSSWFPNEDISLEQLSLKLIMLLALVTAHRMQTFSLIELSHIIADAEGVRIFIPARIKTSGPNRNQPVLVLPFFKENSSVCAATTLIEYLNKTKNIRSSCCTRLFISWRKPHLQVSSQTLSRWVKLVLEKSGVDINIFSAHSVRHVSTSIAFQQGINIDLIRSTAGWSNTSNVFARFYNRPISDPNSFAMSILKGSVSDHVD</sequence>
<dbReference type="PANTHER" id="PTHR35617:SF3">
    <property type="entry name" value="CORE-BINDING (CB) DOMAIN-CONTAINING PROTEIN"/>
    <property type="match status" value="1"/>
</dbReference>
<feature type="domain" description="Tyr recombinase" evidence="3">
    <location>
        <begin position="118"/>
        <end position="325"/>
    </location>
</feature>
<evidence type="ECO:0000313" key="4">
    <source>
        <dbReference type="EMBL" id="JAV66737.1"/>
    </source>
</evidence>
<evidence type="ECO:0000256" key="1">
    <source>
        <dbReference type="ARBA" id="ARBA00023125"/>
    </source>
</evidence>
<dbReference type="GO" id="GO:0003677">
    <property type="term" value="F:DNA binding"/>
    <property type="evidence" value="ECO:0007669"/>
    <property type="project" value="UniProtKB-KW"/>
</dbReference>
<dbReference type="SUPFAM" id="SSF47823">
    <property type="entry name" value="lambda integrase-like, N-terminal domain"/>
    <property type="match status" value="1"/>
</dbReference>
<dbReference type="GO" id="GO:0006310">
    <property type="term" value="P:DNA recombination"/>
    <property type="evidence" value="ECO:0007669"/>
    <property type="project" value="UniProtKB-KW"/>
</dbReference>
<dbReference type="InterPro" id="IPR013762">
    <property type="entry name" value="Integrase-like_cat_sf"/>
</dbReference>
<reference evidence="4" key="1">
    <citation type="journal article" date="2016" name="Sci. Rep.">
        <title>Molecular characterization of firefly nuptial gifts: a multi-omics approach sheds light on postcopulatory sexual selection.</title>
        <authorList>
            <person name="Al-Wathiqui N."/>
            <person name="Fallon T.R."/>
            <person name="South A."/>
            <person name="Weng J.K."/>
            <person name="Lewis S.M."/>
        </authorList>
    </citation>
    <scope>NUCLEOTIDE SEQUENCE</scope>
</reference>
<keyword evidence="1" id="KW-0238">DNA-binding</keyword>
<dbReference type="SUPFAM" id="SSF56349">
    <property type="entry name" value="DNA breaking-rejoining enzymes"/>
    <property type="match status" value="1"/>
</dbReference>
<dbReference type="EMBL" id="GEZM01068842">
    <property type="protein sequence ID" value="JAV66737.1"/>
    <property type="molecule type" value="Transcribed_RNA"/>
</dbReference>
<dbReference type="Gene3D" id="1.10.150.130">
    <property type="match status" value="1"/>
</dbReference>